<feature type="compositionally biased region" description="Basic residues" evidence="4">
    <location>
        <begin position="613"/>
        <end position="629"/>
    </location>
</feature>
<dbReference type="EMBL" id="CP017563">
    <property type="protein sequence ID" value="APA90086.2"/>
    <property type="molecule type" value="Genomic_DNA"/>
</dbReference>
<dbReference type="SUPFAM" id="SSF53041">
    <property type="entry name" value="Resolvase-like"/>
    <property type="match status" value="1"/>
</dbReference>
<dbReference type="SMART" id="SM00857">
    <property type="entry name" value="Resolvase"/>
    <property type="match status" value="1"/>
</dbReference>
<dbReference type="PANTHER" id="PTHR30461:SF2">
    <property type="entry name" value="SERINE RECOMBINASE PINE-RELATED"/>
    <property type="match status" value="1"/>
</dbReference>
<dbReference type="InterPro" id="IPR011109">
    <property type="entry name" value="DNA_bind_recombinase_dom"/>
</dbReference>
<dbReference type="KEGG" id="pspw:BJG93_32240"/>
<feature type="compositionally biased region" description="Polar residues" evidence="4">
    <location>
        <begin position="48"/>
        <end position="64"/>
    </location>
</feature>
<organism evidence="6 7">
    <name type="scientific">Paraburkholderia sprentiae WSM5005</name>
    <dbReference type="NCBI Taxonomy" id="754502"/>
    <lineage>
        <taxon>Bacteria</taxon>
        <taxon>Pseudomonadati</taxon>
        <taxon>Pseudomonadota</taxon>
        <taxon>Betaproteobacteria</taxon>
        <taxon>Burkholderiales</taxon>
        <taxon>Burkholderiaceae</taxon>
        <taxon>Paraburkholderia</taxon>
    </lineage>
</organism>
<dbReference type="Pfam" id="PF00239">
    <property type="entry name" value="Resolvase"/>
    <property type="match status" value="1"/>
</dbReference>
<evidence type="ECO:0000259" key="5">
    <source>
        <dbReference type="PROSITE" id="PS51737"/>
    </source>
</evidence>
<dbReference type="PROSITE" id="PS00398">
    <property type="entry name" value="RECOMBINASES_2"/>
    <property type="match status" value="1"/>
</dbReference>
<reference evidence="6" key="2">
    <citation type="submission" date="2021-06" db="EMBL/GenBank/DDBJ databases">
        <authorList>
            <person name="Rogers T.H."/>
            <person name="Ramsay J.P."/>
            <person name="Wang P."/>
            <person name="Terpolilli J."/>
        </authorList>
    </citation>
    <scope>NUCLEOTIDE SEQUENCE [LARGE SCALE GENOMIC DNA]</scope>
    <source>
        <strain evidence="6">WSM5005</strain>
        <plasmid evidence="6">pl1WSM5005</plasmid>
    </source>
</reference>
<dbReference type="GO" id="GO:0015074">
    <property type="term" value="P:DNA integration"/>
    <property type="evidence" value="ECO:0007669"/>
    <property type="project" value="UniProtKB-KW"/>
</dbReference>
<keyword evidence="7" id="KW-1185">Reference proteome</keyword>
<dbReference type="OrthoDB" id="9791494at2"/>
<dbReference type="CDD" id="cd00338">
    <property type="entry name" value="Ser_Recombinase"/>
    <property type="match status" value="1"/>
</dbReference>
<dbReference type="InterPro" id="IPR006118">
    <property type="entry name" value="Recombinase_CS"/>
</dbReference>
<evidence type="ECO:0000313" key="6">
    <source>
        <dbReference type="EMBL" id="APA90086.2"/>
    </source>
</evidence>
<dbReference type="InterPro" id="IPR050639">
    <property type="entry name" value="SSR_resolvase"/>
</dbReference>
<reference evidence="6" key="1">
    <citation type="submission" date="2016-09" db="EMBL/GenBank/DDBJ databases">
        <title>The Complete Genome of Burkholderia sprentiae wsm5005.</title>
        <authorList>
            <person name="De Meyer S."/>
            <person name="Wang P."/>
            <person name="Terpolilli J."/>
        </authorList>
    </citation>
    <scope>NUCLEOTIDE SEQUENCE [LARGE SCALE GENOMIC DNA]</scope>
    <source>
        <strain evidence="6">WSM5005</strain>
        <plasmid evidence="6">pl1WSM5005</plasmid>
    </source>
</reference>
<dbReference type="AlphaFoldDB" id="A0A1I9YV66"/>
<dbReference type="InterPro" id="IPR006119">
    <property type="entry name" value="Resolv_N"/>
</dbReference>
<dbReference type="InterPro" id="IPR038109">
    <property type="entry name" value="DNA_bind_recomb_sf"/>
</dbReference>
<accession>A0A1I9YV66</accession>
<protein>
    <submittedName>
        <fullName evidence="6">Recombinase family protein</fullName>
    </submittedName>
</protein>
<keyword evidence="1" id="KW-0229">DNA integration</keyword>
<sequence length="629" mass="70609">MPAGLRPARASAEWKRRLDRWCATRADAALSGRDEFNEARLPRIDSLNRASTPQDRWTMSTKAQSATSNTPRIYTYARFSSLQQADGSSIARQDAYAEAWAKQHGLILDRSLRMEDRGKSAHKGEHVKKGGALGAFIERIKAGDVVPGDTLIVENLDRLSRQSAQDAQTQFNAIVNTYGVDIVTMHDGVRYNREELARDPSPLFLALAVMVRAYDESSRKSSNARGAYRDKCERWLKGEYRGLIGQPRHIRASDGKLIKGTDPIWILYDTEAKRFELVPEKAAAMQRIIELYRQGHGSVEITRRMETEGLTISDKRAVVRIHKLITYPALKGDKVVVVDGQTYTLKGYYPPVVTETEFDELQLLVGKRGVRKGKGKVPAILTGMKMCYCGYCRQLMVGQTLTTTRADGTTHQNFRRLRCGSYANRAADCRGGASCSGVPVEKAIMTFCANQMNLDHLFTGNDKSDPLMRQLTAKRASLAKTDLKLKGIKDEMLNGDALPSTFREVLRELETNKRTLTQAITKLERELSINSAAQPAPAETWAELVSDVMALDYDARMKTRRLVQETFERIDVFSKGFECDGEHMAVRVTSKRGVVMGFEFNRRTGELIEATKTRKSKPLPKPARTPRMK</sequence>
<keyword evidence="6" id="KW-0614">Plasmid</keyword>
<dbReference type="Gene3D" id="3.40.50.1390">
    <property type="entry name" value="Resolvase, N-terminal catalytic domain"/>
    <property type="match status" value="1"/>
</dbReference>
<dbReference type="InterPro" id="IPR036162">
    <property type="entry name" value="Resolvase-like_N_sf"/>
</dbReference>
<dbReference type="GO" id="GO:0003677">
    <property type="term" value="F:DNA binding"/>
    <property type="evidence" value="ECO:0007669"/>
    <property type="project" value="UniProtKB-KW"/>
</dbReference>
<keyword evidence="3" id="KW-0233">DNA recombination</keyword>
<name>A0A1I9YV66_9BURK</name>
<dbReference type="Proteomes" id="UP000179860">
    <property type="component" value="Plasmid pl1WSM5005"/>
</dbReference>
<proteinExistence type="predicted"/>
<feature type="domain" description="Recombinase" evidence="5">
    <location>
        <begin position="264"/>
        <end position="371"/>
    </location>
</feature>
<keyword evidence="2" id="KW-0238">DNA-binding</keyword>
<dbReference type="PROSITE" id="PS51737">
    <property type="entry name" value="RECOMBINASE_DNA_BIND"/>
    <property type="match status" value="1"/>
</dbReference>
<dbReference type="Pfam" id="PF07508">
    <property type="entry name" value="Recombinase"/>
    <property type="match status" value="1"/>
</dbReference>
<evidence type="ECO:0000256" key="2">
    <source>
        <dbReference type="ARBA" id="ARBA00023125"/>
    </source>
</evidence>
<feature type="region of interest" description="Disordered" evidence="4">
    <location>
        <begin position="45"/>
        <end position="64"/>
    </location>
</feature>
<dbReference type="Gene3D" id="3.90.1750.20">
    <property type="entry name" value="Putative Large Serine Recombinase, Chain B, Domain 2"/>
    <property type="match status" value="1"/>
</dbReference>
<evidence type="ECO:0000313" key="7">
    <source>
        <dbReference type="Proteomes" id="UP000179860"/>
    </source>
</evidence>
<evidence type="ECO:0000256" key="4">
    <source>
        <dbReference type="SAM" id="MobiDB-lite"/>
    </source>
</evidence>
<dbReference type="PANTHER" id="PTHR30461">
    <property type="entry name" value="DNA-INVERTASE FROM LAMBDOID PROPHAGE"/>
    <property type="match status" value="1"/>
</dbReference>
<geneLocation type="plasmid" evidence="6 7">
    <name>pl1WSM5005</name>
</geneLocation>
<gene>
    <name evidence="6" type="ORF">BJG93_32240</name>
</gene>
<feature type="region of interest" description="Disordered" evidence="4">
    <location>
        <begin position="610"/>
        <end position="629"/>
    </location>
</feature>
<dbReference type="GO" id="GO:0000150">
    <property type="term" value="F:DNA strand exchange activity"/>
    <property type="evidence" value="ECO:0007669"/>
    <property type="project" value="InterPro"/>
</dbReference>
<evidence type="ECO:0000256" key="3">
    <source>
        <dbReference type="ARBA" id="ARBA00023172"/>
    </source>
</evidence>
<evidence type="ECO:0000256" key="1">
    <source>
        <dbReference type="ARBA" id="ARBA00022908"/>
    </source>
</evidence>